<reference evidence="2" key="1">
    <citation type="submission" date="2016-04" db="EMBL/GenBank/DDBJ databases">
        <authorList>
            <person name="Evans L.H."/>
            <person name="Alamgir A."/>
            <person name="Owens N."/>
            <person name="Weber N.D."/>
            <person name="Virtaneva K."/>
            <person name="Barbian K."/>
            <person name="Babar A."/>
            <person name="Rosenke K."/>
        </authorList>
    </citation>
    <scope>NUCLEOTIDE SEQUENCE [LARGE SCALE GENOMIC DNA]</scope>
    <source>
        <strain evidence="2">CBS 101.48</strain>
    </source>
</reference>
<feature type="region of interest" description="Disordered" evidence="1">
    <location>
        <begin position="43"/>
        <end position="85"/>
    </location>
</feature>
<gene>
    <name evidence="2" type="primary">ABSGL_14261.1 scaffold 14385</name>
</gene>
<dbReference type="Proteomes" id="UP000078561">
    <property type="component" value="Unassembled WGS sequence"/>
</dbReference>
<evidence type="ECO:0000313" key="2">
    <source>
        <dbReference type="EMBL" id="SAM08598.1"/>
    </source>
</evidence>
<dbReference type="AlphaFoldDB" id="A0A168SLF6"/>
<feature type="compositionally biased region" description="Acidic residues" evidence="1">
    <location>
        <begin position="43"/>
        <end position="69"/>
    </location>
</feature>
<protein>
    <submittedName>
        <fullName evidence="2">Uncharacterized protein</fullName>
    </submittedName>
</protein>
<keyword evidence="3" id="KW-1185">Reference proteome</keyword>
<evidence type="ECO:0000313" key="3">
    <source>
        <dbReference type="Proteomes" id="UP000078561"/>
    </source>
</evidence>
<accession>A0A168SLF6</accession>
<name>A0A168SLF6_ABSGL</name>
<evidence type="ECO:0000256" key="1">
    <source>
        <dbReference type="SAM" id="MobiDB-lite"/>
    </source>
</evidence>
<sequence length="142" mass="16396">MMNDYSNASHSSVNDDAYEQVLLLHAQEASDFAQYDHAMYEDYCDDDQQQEYDDDPSYYSDDYEDDDAMAWDGSDYNQDGQDEKSHDDSALLRLILGVQMYLGETNVSGTKDDTPLMELQYKMYTYMKQRALELGMDTSSLC</sequence>
<dbReference type="EMBL" id="LT554895">
    <property type="protein sequence ID" value="SAM08598.1"/>
    <property type="molecule type" value="Genomic_DNA"/>
</dbReference>
<proteinExistence type="predicted"/>
<organism evidence="2">
    <name type="scientific">Absidia glauca</name>
    <name type="common">Pin mould</name>
    <dbReference type="NCBI Taxonomy" id="4829"/>
    <lineage>
        <taxon>Eukaryota</taxon>
        <taxon>Fungi</taxon>
        <taxon>Fungi incertae sedis</taxon>
        <taxon>Mucoromycota</taxon>
        <taxon>Mucoromycotina</taxon>
        <taxon>Mucoromycetes</taxon>
        <taxon>Mucorales</taxon>
        <taxon>Cunninghamellaceae</taxon>
        <taxon>Absidia</taxon>
    </lineage>
</organism>
<dbReference type="InParanoid" id="A0A168SLF6"/>
<dbReference type="OrthoDB" id="2235387at2759"/>